<protein>
    <submittedName>
        <fullName evidence="1">Uncharacterized protein</fullName>
    </submittedName>
</protein>
<organism evidence="1 2">
    <name type="scientific">Leucogyrophana mollusca</name>
    <dbReference type="NCBI Taxonomy" id="85980"/>
    <lineage>
        <taxon>Eukaryota</taxon>
        <taxon>Fungi</taxon>
        <taxon>Dikarya</taxon>
        <taxon>Basidiomycota</taxon>
        <taxon>Agaricomycotina</taxon>
        <taxon>Agaricomycetes</taxon>
        <taxon>Agaricomycetidae</taxon>
        <taxon>Boletales</taxon>
        <taxon>Boletales incertae sedis</taxon>
        <taxon>Leucogyrophana</taxon>
    </lineage>
</organism>
<comment type="caution">
    <text evidence="1">The sequence shown here is derived from an EMBL/GenBank/DDBJ whole genome shotgun (WGS) entry which is preliminary data.</text>
</comment>
<gene>
    <name evidence="1" type="ORF">BV22DRAFT_1051759</name>
</gene>
<proteinExistence type="predicted"/>
<sequence length="377" mass="41956">MDVITTKPRLSYNAEDRLIFVEWPSAIHETPFDDLRFTFERATEALPYDSDAICTKVHMNFSLQADTLTVTPDMVMSLMSMNEISTPPLYPLIGECVFSQNRDRLNVKLKSEVKAFPSIKMVIVVVIKEQTMYNSPPQRSPAFDYFRSQGKVFSHSKFLQERTTRRALGNPVTVAGFTWCHVTDVEYLVWIQHGGRPTNIDSTDPAHFASGTLFPNIDMGAVDAMINRGLDIIKDCMVAFSKQVEPSADCSDLEKTAISFSIKWKQCQKGLMAAMDVTAYDHYLSWAQSSVFQGQKRTPHASLPDGPVRGSRAGERAASEESIERPPTHSRMRTRAAPENDADIAGQSRGSGVGGTAVALRPRVQGRATKNRNERAG</sequence>
<reference evidence="1" key="1">
    <citation type="journal article" date="2021" name="New Phytol.">
        <title>Evolutionary innovations through gain and loss of genes in the ectomycorrhizal Boletales.</title>
        <authorList>
            <person name="Wu G."/>
            <person name="Miyauchi S."/>
            <person name="Morin E."/>
            <person name="Kuo A."/>
            <person name="Drula E."/>
            <person name="Varga T."/>
            <person name="Kohler A."/>
            <person name="Feng B."/>
            <person name="Cao Y."/>
            <person name="Lipzen A."/>
            <person name="Daum C."/>
            <person name="Hundley H."/>
            <person name="Pangilinan J."/>
            <person name="Johnson J."/>
            <person name="Barry K."/>
            <person name="LaButti K."/>
            <person name="Ng V."/>
            <person name="Ahrendt S."/>
            <person name="Min B."/>
            <person name="Choi I.G."/>
            <person name="Park H."/>
            <person name="Plett J.M."/>
            <person name="Magnuson J."/>
            <person name="Spatafora J.W."/>
            <person name="Nagy L.G."/>
            <person name="Henrissat B."/>
            <person name="Grigoriev I.V."/>
            <person name="Yang Z.L."/>
            <person name="Xu J."/>
            <person name="Martin F.M."/>
        </authorList>
    </citation>
    <scope>NUCLEOTIDE SEQUENCE</scope>
    <source>
        <strain evidence="1">KUC20120723A-06</strain>
    </source>
</reference>
<keyword evidence="2" id="KW-1185">Reference proteome</keyword>
<evidence type="ECO:0000313" key="2">
    <source>
        <dbReference type="Proteomes" id="UP000790709"/>
    </source>
</evidence>
<dbReference type="EMBL" id="MU266793">
    <property type="protein sequence ID" value="KAH7918396.1"/>
    <property type="molecule type" value="Genomic_DNA"/>
</dbReference>
<name>A0ACB8AXY7_9AGAM</name>
<accession>A0ACB8AXY7</accession>
<dbReference type="Proteomes" id="UP000790709">
    <property type="component" value="Unassembled WGS sequence"/>
</dbReference>
<evidence type="ECO:0000313" key="1">
    <source>
        <dbReference type="EMBL" id="KAH7918396.1"/>
    </source>
</evidence>